<dbReference type="EMBL" id="JANPWB010000014">
    <property type="protein sequence ID" value="KAJ1100960.1"/>
    <property type="molecule type" value="Genomic_DNA"/>
</dbReference>
<organism evidence="1 2">
    <name type="scientific">Pleurodeles waltl</name>
    <name type="common">Iberian ribbed newt</name>
    <dbReference type="NCBI Taxonomy" id="8319"/>
    <lineage>
        <taxon>Eukaryota</taxon>
        <taxon>Metazoa</taxon>
        <taxon>Chordata</taxon>
        <taxon>Craniata</taxon>
        <taxon>Vertebrata</taxon>
        <taxon>Euteleostomi</taxon>
        <taxon>Amphibia</taxon>
        <taxon>Batrachia</taxon>
        <taxon>Caudata</taxon>
        <taxon>Salamandroidea</taxon>
        <taxon>Salamandridae</taxon>
        <taxon>Pleurodelinae</taxon>
        <taxon>Pleurodeles</taxon>
    </lineage>
</organism>
<evidence type="ECO:0000313" key="1">
    <source>
        <dbReference type="EMBL" id="KAJ1100960.1"/>
    </source>
</evidence>
<gene>
    <name evidence="1" type="ORF">NDU88_006035</name>
</gene>
<proteinExistence type="predicted"/>
<protein>
    <submittedName>
        <fullName evidence="1">Uncharacterized protein</fullName>
    </submittedName>
</protein>
<reference evidence="1" key="1">
    <citation type="journal article" date="2022" name="bioRxiv">
        <title>Sequencing and chromosome-scale assembly of the giantPleurodeles waltlgenome.</title>
        <authorList>
            <person name="Brown T."/>
            <person name="Elewa A."/>
            <person name="Iarovenko S."/>
            <person name="Subramanian E."/>
            <person name="Araus A.J."/>
            <person name="Petzold A."/>
            <person name="Susuki M."/>
            <person name="Suzuki K.-i.T."/>
            <person name="Hayashi T."/>
            <person name="Toyoda A."/>
            <person name="Oliveira C."/>
            <person name="Osipova E."/>
            <person name="Leigh N.D."/>
            <person name="Simon A."/>
            <person name="Yun M.H."/>
        </authorList>
    </citation>
    <scope>NUCLEOTIDE SEQUENCE</scope>
    <source>
        <strain evidence="1">20211129_DDA</strain>
        <tissue evidence="1">Liver</tissue>
    </source>
</reference>
<name>A0AAV7MDU1_PLEWA</name>
<dbReference type="Proteomes" id="UP001066276">
    <property type="component" value="Chromosome 10"/>
</dbReference>
<comment type="caution">
    <text evidence="1">The sequence shown here is derived from an EMBL/GenBank/DDBJ whole genome shotgun (WGS) entry which is preliminary data.</text>
</comment>
<sequence>MIHRCNTGGSCPLLNAPSPARARPFHHTAVSLHGGLHIFHPARVNVPFDLYPARGYYVMAPRRSCQHRDFVTQSKMLVAFSRVLQTCTFFELWCA</sequence>
<accession>A0AAV7MDU1</accession>
<dbReference type="AlphaFoldDB" id="A0AAV7MDU1"/>
<evidence type="ECO:0000313" key="2">
    <source>
        <dbReference type="Proteomes" id="UP001066276"/>
    </source>
</evidence>
<keyword evidence="2" id="KW-1185">Reference proteome</keyword>